<proteinExistence type="inferred from homology"/>
<evidence type="ECO:0000256" key="6">
    <source>
        <dbReference type="ARBA" id="ARBA00023136"/>
    </source>
</evidence>
<feature type="domain" description="Nucleoside transporter/FeoB GTPase Gate" evidence="10">
    <location>
        <begin position="233"/>
        <end position="331"/>
    </location>
</feature>
<feature type="domain" description="Concentrative nucleoside transporter C-terminal" evidence="9">
    <location>
        <begin position="340"/>
        <end position="568"/>
    </location>
</feature>
<evidence type="ECO:0000259" key="8">
    <source>
        <dbReference type="Pfam" id="PF01773"/>
    </source>
</evidence>
<dbReference type="Pfam" id="PF07670">
    <property type="entry name" value="Gate"/>
    <property type="match status" value="1"/>
</dbReference>
<feature type="domain" description="Concentrative nucleoside transporter N-terminal" evidence="8">
    <location>
        <begin position="149"/>
        <end position="220"/>
    </location>
</feature>
<feature type="transmembrane region" description="Helical" evidence="7">
    <location>
        <begin position="548"/>
        <end position="569"/>
    </location>
</feature>
<feature type="transmembrane region" description="Helical" evidence="7">
    <location>
        <begin position="90"/>
        <end position="109"/>
    </location>
</feature>
<reference evidence="11" key="1">
    <citation type="submission" date="2020-05" db="EMBL/GenBank/DDBJ databases">
        <title>Phylogenomic resolution of chytrid fungi.</title>
        <authorList>
            <person name="Stajich J.E."/>
            <person name="Amses K."/>
            <person name="Simmons R."/>
            <person name="Seto K."/>
            <person name="Myers J."/>
            <person name="Bonds A."/>
            <person name="Quandt C.A."/>
            <person name="Barry K."/>
            <person name="Liu P."/>
            <person name="Grigoriev I."/>
            <person name="Longcore J.E."/>
            <person name="James T.Y."/>
        </authorList>
    </citation>
    <scope>NUCLEOTIDE SEQUENCE</scope>
    <source>
        <strain evidence="11">JEL0513</strain>
    </source>
</reference>
<dbReference type="PANTHER" id="PTHR10590:SF4">
    <property type="entry name" value="SOLUTE CARRIER FAMILY 28 MEMBER 3"/>
    <property type="match status" value="1"/>
</dbReference>
<feature type="transmembrane region" description="Helical" evidence="7">
    <location>
        <begin position="470"/>
        <end position="491"/>
    </location>
</feature>
<comment type="caution">
    <text evidence="11">The sequence shown here is derived from an EMBL/GenBank/DDBJ whole genome shotgun (WGS) entry which is preliminary data.</text>
</comment>
<accession>A0AAD5T915</accession>
<feature type="transmembrane region" description="Helical" evidence="7">
    <location>
        <begin position="511"/>
        <end position="536"/>
    </location>
</feature>
<evidence type="ECO:0000256" key="3">
    <source>
        <dbReference type="ARBA" id="ARBA00022475"/>
    </source>
</evidence>
<evidence type="ECO:0000256" key="1">
    <source>
        <dbReference type="ARBA" id="ARBA00004651"/>
    </source>
</evidence>
<dbReference type="Proteomes" id="UP001211907">
    <property type="component" value="Unassembled WGS sequence"/>
</dbReference>
<feature type="transmembrane region" description="Helical" evidence="7">
    <location>
        <begin position="173"/>
        <end position="190"/>
    </location>
</feature>
<name>A0AAD5T915_9FUNG</name>
<feature type="transmembrane region" description="Helical" evidence="7">
    <location>
        <begin position="196"/>
        <end position="219"/>
    </location>
</feature>
<organism evidence="11 12">
    <name type="scientific">Physocladia obscura</name>
    <dbReference type="NCBI Taxonomy" id="109957"/>
    <lineage>
        <taxon>Eukaryota</taxon>
        <taxon>Fungi</taxon>
        <taxon>Fungi incertae sedis</taxon>
        <taxon>Chytridiomycota</taxon>
        <taxon>Chytridiomycota incertae sedis</taxon>
        <taxon>Chytridiomycetes</taxon>
        <taxon>Chytridiales</taxon>
        <taxon>Chytriomycetaceae</taxon>
        <taxon>Physocladia</taxon>
    </lineage>
</organism>
<dbReference type="AlphaFoldDB" id="A0AAD5T915"/>
<dbReference type="InterPro" id="IPR011642">
    <property type="entry name" value="Gate_dom"/>
</dbReference>
<evidence type="ECO:0000313" key="11">
    <source>
        <dbReference type="EMBL" id="KAJ3133666.1"/>
    </source>
</evidence>
<feature type="transmembrane region" description="Helical" evidence="7">
    <location>
        <begin position="38"/>
        <end position="57"/>
    </location>
</feature>
<keyword evidence="3" id="KW-1003">Cell membrane</keyword>
<feature type="transmembrane region" description="Helical" evidence="7">
    <location>
        <begin position="116"/>
        <end position="135"/>
    </location>
</feature>
<evidence type="ECO:0000313" key="12">
    <source>
        <dbReference type="Proteomes" id="UP001211907"/>
    </source>
</evidence>
<dbReference type="GO" id="GO:0015293">
    <property type="term" value="F:symporter activity"/>
    <property type="evidence" value="ECO:0007669"/>
    <property type="project" value="TreeGrafter"/>
</dbReference>
<evidence type="ECO:0000259" key="9">
    <source>
        <dbReference type="Pfam" id="PF07662"/>
    </source>
</evidence>
<evidence type="ECO:0000256" key="4">
    <source>
        <dbReference type="ARBA" id="ARBA00022692"/>
    </source>
</evidence>
<dbReference type="EMBL" id="JADGJH010000212">
    <property type="protein sequence ID" value="KAJ3133666.1"/>
    <property type="molecule type" value="Genomic_DNA"/>
</dbReference>
<feature type="transmembrane region" description="Helical" evidence="7">
    <location>
        <begin position="141"/>
        <end position="161"/>
    </location>
</feature>
<dbReference type="GO" id="GO:0005886">
    <property type="term" value="C:plasma membrane"/>
    <property type="evidence" value="ECO:0007669"/>
    <property type="project" value="UniProtKB-SubCell"/>
</dbReference>
<evidence type="ECO:0000256" key="5">
    <source>
        <dbReference type="ARBA" id="ARBA00022989"/>
    </source>
</evidence>
<gene>
    <name evidence="11" type="ORF">HK100_004250</name>
</gene>
<evidence type="ECO:0000256" key="7">
    <source>
        <dbReference type="SAM" id="Phobius"/>
    </source>
</evidence>
<feature type="transmembrane region" description="Helical" evidence="7">
    <location>
        <begin position="64"/>
        <end position="84"/>
    </location>
</feature>
<keyword evidence="5 7" id="KW-1133">Transmembrane helix</keyword>
<feature type="transmembrane region" description="Helical" evidence="7">
    <location>
        <begin position="398"/>
        <end position="415"/>
    </location>
</feature>
<dbReference type="InterPro" id="IPR011657">
    <property type="entry name" value="CNT_C_dom"/>
</dbReference>
<dbReference type="Pfam" id="PF01773">
    <property type="entry name" value="Nucleos_tra2_N"/>
    <property type="match status" value="1"/>
</dbReference>
<dbReference type="InterPro" id="IPR008276">
    <property type="entry name" value="C_nuclsd_transpt"/>
</dbReference>
<sequence>MSEKVTVEVTEEDTMQALSGSDKSTDKPLFGKRPAKTVGFHLAIWIPLTAFIIALIVQGKGKPGYEFAIFVYVLITLRFLAQHVSMSQLIYKPLGVVFDAVFGWIPKVIPEKFRMWVLAAIYVAVAVLFACLSPATDLGTIPQRLQSLAGIVVMTLVLYTFSRNKKAINWRTVVVGFICQFIIALFVLRTQVGVNIFYFLSSMITTFLSESTAGLEFILGAKSSNPFQYTFAVSVLPAIMFFCAVISIIYYLGAMQYVIGKFAWLMVRLMDTSGGESIVAAASPFVGMGESALLVRPFVEFMTNSELHSAMTSGFATISGSVLLAYINYTGNSPQSTSTILASCLMSVPCSMLVSKIVYPETEESITKGIVQVPESTEEKDVNALDAASKGASIGVQLALMITGSLLAIISLYQACNDLVAWAFGMLDISNWIDSTQPISIALILSYIFYPISLCVGIPPVNARKAAEFLATKIVVNEFAAYSALNAYAFSPNATANGSFPLNGVFDVRTVRLLAFALCGFANIGSIGIQISVLGVIAPTRKKDLAQLALSAMITGAFSTWISAAVAGATL</sequence>
<feature type="transmembrane region" description="Helical" evidence="7">
    <location>
        <begin position="435"/>
        <end position="458"/>
    </location>
</feature>
<comment type="subcellular location">
    <subcellularLocation>
        <location evidence="1">Cell membrane</location>
        <topology evidence="1">Multi-pass membrane protein</topology>
    </subcellularLocation>
</comment>
<keyword evidence="12" id="KW-1185">Reference proteome</keyword>
<evidence type="ECO:0000259" key="10">
    <source>
        <dbReference type="Pfam" id="PF07670"/>
    </source>
</evidence>
<evidence type="ECO:0000256" key="2">
    <source>
        <dbReference type="ARBA" id="ARBA00009033"/>
    </source>
</evidence>
<keyword evidence="6 7" id="KW-0472">Membrane</keyword>
<comment type="similarity">
    <text evidence="2">Belongs to the concentrative nucleoside transporter (CNT) (TC 2.A.41) family.</text>
</comment>
<dbReference type="GO" id="GO:0005337">
    <property type="term" value="F:nucleoside transmembrane transporter activity"/>
    <property type="evidence" value="ECO:0007669"/>
    <property type="project" value="InterPro"/>
</dbReference>
<dbReference type="Pfam" id="PF07662">
    <property type="entry name" value="Nucleos_tra2_C"/>
    <property type="match status" value="1"/>
</dbReference>
<dbReference type="PANTHER" id="PTHR10590">
    <property type="entry name" value="SODIUM/NUCLEOSIDE COTRANSPORTER"/>
    <property type="match status" value="1"/>
</dbReference>
<feature type="transmembrane region" description="Helical" evidence="7">
    <location>
        <begin position="231"/>
        <end position="258"/>
    </location>
</feature>
<protein>
    <submittedName>
        <fullName evidence="11">Uncharacterized protein</fullName>
    </submittedName>
</protein>
<keyword evidence="4 7" id="KW-0812">Transmembrane</keyword>
<dbReference type="InterPro" id="IPR002668">
    <property type="entry name" value="CNT_N_dom"/>
</dbReference>